<dbReference type="RefSeq" id="WP_243307413.1">
    <property type="nucleotide sequence ID" value="NZ_JALGBI010000001.1"/>
</dbReference>
<keyword evidence="3" id="KW-1185">Reference proteome</keyword>
<accession>A0A9X2AQS2</accession>
<comment type="caution">
    <text evidence="2">The sequence shown here is derived from an EMBL/GenBank/DDBJ whole genome shotgun (WGS) entry which is preliminary data.</text>
</comment>
<protein>
    <recommendedName>
        <fullName evidence="4">Lipoprotein</fullName>
    </recommendedName>
</protein>
<feature type="chain" id="PRO_5040935362" description="Lipoprotein" evidence="1">
    <location>
        <begin position="32"/>
        <end position="192"/>
    </location>
</feature>
<sequence>MSRFTLYAMTLSMALLTGCARLKLSPPSASADNIQAARTANLPPLSVGEFSLAAGLPKSLDLSVSIRGSTLYSPYQDSLAKYLQETLRAELTGAGLLDPASATMVSGQLMQNTVEAGADRGNATLGARFKLVREGQTVYDKTLTASDNWPSSFIGAVAIPEAVNRYTSLYRKLVNQLLKDSEFIQATKRASP</sequence>
<reference evidence="2" key="1">
    <citation type="submission" date="2022-03" db="EMBL/GenBank/DDBJ databases">
        <authorList>
            <person name="Woo C.Y."/>
        </authorList>
    </citation>
    <scope>NUCLEOTIDE SEQUENCE</scope>
    <source>
        <strain evidence="2">CYS-02</strain>
    </source>
</reference>
<evidence type="ECO:0008006" key="4">
    <source>
        <dbReference type="Google" id="ProtNLM"/>
    </source>
</evidence>
<evidence type="ECO:0000313" key="3">
    <source>
        <dbReference type="Proteomes" id="UP001139447"/>
    </source>
</evidence>
<gene>
    <name evidence="2" type="ORF">MMF98_09815</name>
</gene>
<feature type="signal peptide" evidence="1">
    <location>
        <begin position="1"/>
        <end position="31"/>
    </location>
</feature>
<dbReference type="PROSITE" id="PS51257">
    <property type="entry name" value="PROKAR_LIPOPROTEIN"/>
    <property type="match status" value="1"/>
</dbReference>
<evidence type="ECO:0000256" key="1">
    <source>
        <dbReference type="SAM" id="SignalP"/>
    </source>
</evidence>
<dbReference type="Proteomes" id="UP001139447">
    <property type="component" value="Unassembled WGS sequence"/>
</dbReference>
<dbReference type="AlphaFoldDB" id="A0A9X2AQS2"/>
<keyword evidence="1" id="KW-0732">Signal</keyword>
<organism evidence="2 3">
    <name type="scientific">Variovorax terrae</name>
    <dbReference type="NCBI Taxonomy" id="2923278"/>
    <lineage>
        <taxon>Bacteria</taxon>
        <taxon>Pseudomonadati</taxon>
        <taxon>Pseudomonadota</taxon>
        <taxon>Betaproteobacteria</taxon>
        <taxon>Burkholderiales</taxon>
        <taxon>Comamonadaceae</taxon>
        <taxon>Variovorax</taxon>
    </lineage>
</organism>
<name>A0A9X2AQS2_9BURK</name>
<dbReference type="EMBL" id="JALGBI010000001">
    <property type="protein sequence ID" value="MCJ0763506.1"/>
    <property type="molecule type" value="Genomic_DNA"/>
</dbReference>
<proteinExistence type="predicted"/>
<evidence type="ECO:0000313" key="2">
    <source>
        <dbReference type="EMBL" id="MCJ0763506.1"/>
    </source>
</evidence>